<reference evidence="3 4" key="1">
    <citation type="submission" date="2024-11" db="EMBL/GenBank/DDBJ databases">
        <authorList>
            <person name="Kaparullina E.N."/>
            <person name="Delegan Y.A."/>
            <person name="Doronina N.V."/>
        </authorList>
    </citation>
    <scope>NUCLEOTIDE SEQUENCE [LARGE SCALE GENOMIC DNA]</scope>
    <source>
        <strain evidence="3 4">7sh_L</strain>
    </source>
</reference>
<dbReference type="PANTHER" id="PTHR30160:SF23">
    <property type="match status" value="1"/>
</dbReference>
<dbReference type="PANTHER" id="PTHR30160">
    <property type="entry name" value="TETRAACYLDISACCHARIDE 4'-KINASE-RELATED"/>
    <property type="match status" value="1"/>
</dbReference>
<dbReference type="Proteomes" id="UP001617669">
    <property type="component" value="Unassembled WGS sequence"/>
</dbReference>
<dbReference type="Gene3D" id="3.40.50.2000">
    <property type="entry name" value="Glycogen Phosphorylase B"/>
    <property type="match status" value="1"/>
</dbReference>
<dbReference type="InterPro" id="IPR002201">
    <property type="entry name" value="Glyco_trans_9"/>
</dbReference>
<dbReference type="SUPFAM" id="SSF53756">
    <property type="entry name" value="UDP-Glycosyltransferase/glycogen phosphorylase"/>
    <property type="match status" value="1"/>
</dbReference>
<protein>
    <submittedName>
        <fullName evidence="3">Glycosyltransferase family 9 protein</fullName>
    </submittedName>
</protein>
<organism evidence="3 4">
    <name type="scientific">Methylobacillus methanolivorans</name>
    <dbReference type="NCBI Taxonomy" id="1848927"/>
    <lineage>
        <taxon>Bacteria</taxon>
        <taxon>Pseudomonadati</taxon>
        <taxon>Pseudomonadota</taxon>
        <taxon>Betaproteobacteria</taxon>
        <taxon>Nitrosomonadales</taxon>
        <taxon>Methylophilaceae</taxon>
        <taxon>Methylobacillus</taxon>
    </lineage>
</organism>
<accession>A0ABW8GKR3</accession>
<proteinExistence type="predicted"/>
<keyword evidence="1" id="KW-0328">Glycosyltransferase</keyword>
<name>A0ABW8GKR3_9PROT</name>
<evidence type="ECO:0000313" key="4">
    <source>
        <dbReference type="Proteomes" id="UP001617669"/>
    </source>
</evidence>
<evidence type="ECO:0000256" key="1">
    <source>
        <dbReference type="ARBA" id="ARBA00022676"/>
    </source>
</evidence>
<comment type="caution">
    <text evidence="3">The sequence shown here is derived from an EMBL/GenBank/DDBJ whole genome shotgun (WGS) entry which is preliminary data.</text>
</comment>
<keyword evidence="4" id="KW-1185">Reference proteome</keyword>
<dbReference type="EMBL" id="JBIWXY010000001">
    <property type="protein sequence ID" value="MFJ5445762.1"/>
    <property type="molecule type" value="Genomic_DNA"/>
</dbReference>
<dbReference type="InterPro" id="IPR051199">
    <property type="entry name" value="LPS_LOS_Heptosyltrfase"/>
</dbReference>
<dbReference type="RefSeq" id="WP_400880519.1">
    <property type="nucleotide sequence ID" value="NZ_JBIWXY010000001.1"/>
</dbReference>
<gene>
    <name evidence="3" type="ORF">ACIKP9_05925</name>
</gene>
<evidence type="ECO:0000256" key="2">
    <source>
        <dbReference type="ARBA" id="ARBA00022679"/>
    </source>
</evidence>
<keyword evidence="2" id="KW-0808">Transferase</keyword>
<sequence length="353" mass="40598">MDTQQDTTTARIALVSFNSLGDSLIYYMLAENLRQHGYEMTLYGDIAYQLREWMPQIPVRPYPDFNALDRELSQYHHAIISPPQALRQRLNGEFLEHVRSHWQLLCQKAPPTWASEQLKHERQRVLPGKIFSQLAPLLDCGPSIRFKKFNDGSSLVDVVVAFMRERMKLTHAQGNVHLTPPPHLVYQRYPRRIIISPDSAWSDKKDWTPASFIKTARLLQQRGYQPVFTVAPVSHEKWDVILKGEFEHAKFNDIHQLASFVYESGAFIGNDSGGGHLASMLRVPVVTIYRKRNRQFCWRPAWGKGTVVVPRLVLPWFKGGIWRAFIRPADILLALESLLENQDKTLISGKDSS</sequence>
<evidence type="ECO:0000313" key="3">
    <source>
        <dbReference type="EMBL" id="MFJ5445762.1"/>
    </source>
</evidence>
<dbReference type="Pfam" id="PF01075">
    <property type="entry name" value="Glyco_transf_9"/>
    <property type="match status" value="1"/>
</dbReference>